<reference evidence="2 3" key="1">
    <citation type="submission" date="2016-10" db="EMBL/GenBank/DDBJ databases">
        <authorList>
            <person name="de Groot N.N."/>
        </authorList>
    </citation>
    <scope>NUCLEOTIDE SEQUENCE [LARGE SCALE GENOMIC DNA]</scope>
    <source>
        <strain evidence="2 3">DSM 9179</strain>
    </source>
</reference>
<keyword evidence="3" id="KW-1185">Reference proteome</keyword>
<evidence type="ECO:0000313" key="3">
    <source>
        <dbReference type="Proteomes" id="UP000199701"/>
    </source>
</evidence>
<evidence type="ECO:0000259" key="1">
    <source>
        <dbReference type="PROSITE" id="PS50930"/>
    </source>
</evidence>
<dbReference type="OrthoDB" id="9808614at2"/>
<gene>
    <name evidence="2" type="ORF">SAMN05421659_107101</name>
</gene>
<dbReference type="InterPro" id="IPR046947">
    <property type="entry name" value="LytR-like"/>
</dbReference>
<protein>
    <submittedName>
        <fullName evidence="2">LytTr DNA-binding domain-containing protein</fullName>
    </submittedName>
</protein>
<dbReference type="GO" id="GO:0003677">
    <property type="term" value="F:DNA binding"/>
    <property type="evidence" value="ECO:0007669"/>
    <property type="project" value="UniProtKB-KW"/>
</dbReference>
<organism evidence="2 3">
    <name type="scientific">[Clostridium] fimetarium</name>
    <dbReference type="NCBI Taxonomy" id="99656"/>
    <lineage>
        <taxon>Bacteria</taxon>
        <taxon>Bacillati</taxon>
        <taxon>Bacillota</taxon>
        <taxon>Clostridia</taxon>
        <taxon>Lachnospirales</taxon>
        <taxon>Lachnospiraceae</taxon>
    </lineage>
</organism>
<name>A0A1I0Q9K5_9FIRM</name>
<dbReference type="InterPro" id="IPR007492">
    <property type="entry name" value="LytTR_DNA-bd_dom"/>
</dbReference>
<dbReference type="PROSITE" id="PS50930">
    <property type="entry name" value="HTH_LYTTR"/>
    <property type="match status" value="1"/>
</dbReference>
<dbReference type="STRING" id="99656.SAMN05421659_107101"/>
<keyword evidence="2" id="KW-0238">DNA-binding</keyword>
<dbReference type="EMBL" id="FOJI01000007">
    <property type="protein sequence ID" value="SEW23475.1"/>
    <property type="molecule type" value="Genomic_DNA"/>
</dbReference>
<dbReference type="Gene3D" id="2.40.50.1020">
    <property type="entry name" value="LytTr DNA-binding domain"/>
    <property type="match status" value="1"/>
</dbReference>
<dbReference type="GO" id="GO:0000156">
    <property type="term" value="F:phosphorelay response regulator activity"/>
    <property type="evidence" value="ECO:0007669"/>
    <property type="project" value="InterPro"/>
</dbReference>
<dbReference type="AlphaFoldDB" id="A0A1I0Q9K5"/>
<sequence>MKVRIEIDEDLQENEVIIRCSKLDEKVKKIHETLLDITRESRCLVLYKENTQYYLPLEDILFFETTDNCISAHTADNMYQTKYRLYELEELLPGFFMRVSKSTILNLNHIHSIDHNLTASSAVMFMGTYKQVYVSRYYYKPLKCRLEEKRINL</sequence>
<proteinExistence type="predicted"/>
<dbReference type="Proteomes" id="UP000199701">
    <property type="component" value="Unassembled WGS sequence"/>
</dbReference>
<evidence type="ECO:0000313" key="2">
    <source>
        <dbReference type="EMBL" id="SEW23475.1"/>
    </source>
</evidence>
<dbReference type="PANTHER" id="PTHR37299">
    <property type="entry name" value="TRANSCRIPTIONAL REGULATOR-RELATED"/>
    <property type="match status" value="1"/>
</dbReference>
<feature type="domain" description="HTH LytTR-type" evidence="1">
    <location>
        <begin position="44"/>
        <end position="148"/>
    </location>
</feature>
<dbReference type="RefSeq" id="WP_092453683.1">
    <property type="nucleotide sequence ID" value="NZ_FOJI01000007.1"/>
</dbReference>
<accession>A0A1I0Q9K5</accession>
<dbReference type="SMART" id="SM00850">
    <property type="entry name" value="LytTR"/>
    <property type="match status" value="1"/>
</dbReference>
<dbReference type="Pfam" id="PF04397">
    <property type="entry name" value="LytTR"/>
    <property type="match status" value="1"/>
</dbReference>
<dbReference type="PANTHER" id="PTHR37299:SF4">
    <property type="entry name" value="TRANSCRIPTIONAL REGULATOR"/>
    <property type="match status" value="1"/>
</dbReference>